<reference evidence="1" key="1">
    <citation type="submission" date="2015-05" db="UniProtKB">
        <authorList>
            <consortium name="EnsemblMetazoa"/>
        </authorList>
    </citation>
    <scope>IDENTIFICATION</scope>
</reference>
<dbReference type="EnsemblMetazoa" id="RPRC002069-RA">
    <property type="protein sequence ID" value="RPRC002069-PA"/>
    <property type="gene ID" value="RPRC002069"/>
</dbReference>
<accession>T1HDF2</accession>
<sequence>MVYSFLKLTDGKVEEGRLWFFLEHAIRFLLTAYLTIVSGKELILRQGDLYQIVNSLSTFAISLNIFTKVVITLFYLKEIRQLFD</sequence>
<protein>
    <submittedName>
        <fullName evidence="1">Uncharacterized protein</fullName>
    </submittedName>
</protein>
<organism evidence="1 2">
    <name type="scientific">Rhodnius prolixus</name>
    <name type="common">Triatomid bug</name>
    <dbReference type="NCBI Taxonomy" id="13249"/>
    <lineage>
        <taxon>Eukaryota</taxon>
        <taxon>Metazoa</taxon>
        <taxon>Ecdysozoa</taxon>
        <taxon>Arthropoda</taxon>
        <taxon>Hexapoda</taxon>
        <taxon>Insecta</taxon>
        <taxon>Pterygota</taxon>
        <taxon>Neoptera</taxon>
        <taxon>Paraneoptera</taxon>
        <taxon>Hemiptera</taxon>
        <taxon>Heteroptera</taxon>
        <taxon>Panheteroptera</taxon>
        <taxon>Cimicomorpha</taxon>
        <taxon>Reduviidae</taxon>
        <taxon>Triatominae</taxon>
        <taxon>Rhodnius</taxon>
    </lineage>
</organism>
<keyword evidence="2" id="KW-1185">Reference proteome</keyword>
<dbReference type="EMBL" id="ACPB03043813">
    <property type="status" value="NOT_ANNOTATED_CDS"/>
    <property type="molecule type" value="Genomic_DNA"/>
</dbReference>
<dbReference type="Proteomes" id="UP000015103">
    <property type="component" value="Unassembled WGS sequence"/>
</dbReference>
<evidence type="ECO:0000313" key="1">
    <source>
        <dbReference type="EnsemblMetazoa" id="RPRC002069-PA"/>
    </source>
</evidence>
<dbReference type="InParanoid" id="T1HDF2"/>
<dbReference type="VEuPathDB" id="VectorBase:RPRC002069"/>
<dbReference type="AlphaFoldDB" id="T1HDF2"/>
<name>T1HDF2_RHOPR</name>
<proteinExistence type="predicted"/>
<dbReference type="HOGENOM" id="CLU_2534024_0_0_1"/>
<evidence type="ECO:0000313" key="2">
    <source>
        <dbReference type="Proteomes" id="UP000015103"/>
    </source>
</evidence>